<feature type="region of interest" description="Disordered" evidence="1">
    <location>
        <begin position="1"/>
        <end position="27"/>
    </location>
</feature>
<protein>
    <submittedName>
        <fullName evidence="2">Uncharacterized protein</fullName>
    </submittedName>
</protein>
<name>A0AAU7E026_9MICO</name>
<reference evidence="2" key="1">
    <citation type="submission" date="2024-02" db="EMBL/GenBank/DDBJ databases">
        <title>Tomenella chthoni gen. nov. sp. nov., a member of the family Jonesiaceae isolated from bat guano.</title>
        <authorList>
            <person name="Miller S.L."/>
            <person name="King J."/>
            <person name="Sankaranarayanan K."/>
            <person name="Lawson P.A."/>
        </authorList>
    </citation>
    <scope>NUCLEOTIDE SEQUENCE</scope>
    <source>
        <strain evidence="2">BS-20</strain>
    </source>
</reference>
<evidence type="ECO:0000313" key="2">
    <source>
        <dbReference type="EMBL" id="XBH23004.1"/>
    </source>
</evidence>
<gene>
    <name evidence="2" type="ORF">V5R04_07275</name>
</gene>
<dbReference type="AlphaFoldDB" id="A0AAU7E026"/>
<dbReference type="EMBL" id="CP146203">
    <property type="protein sequence ID" value="XBH23004.1"/>
    <property type="molecule type" value="Genomic_DNA"/>
</dbReference>
<sequence>MTPLKTPRVAAGVTTGGQFTTAARTEPTLSLRTPASKTHDAEGFPVVTCGRCKGTGKSEYSRTSGHNQCFNCGGTGFTHEAGPVANAVKALAKARLTAARPRAHQIAAGDLISPVHKEYGRTQWATVAAMHVSLAHPSRTVRTLTGERPTAYHAIIKMTDGSLVRTTTDTVFARRGANVDLTPFHDMAAGKPVDPRLLANPKILPNHL</sequence>
<proteinExistence type="predicted"/>
<evidence type="ECO:0000256" key="1">
    <source>
        <dbReference type="SAM" id="MobiDB-lite"/>
    </source>
</evidence>
<organism evidence="2">
    <name type="scientific">Jonesiaceae bacterium BS-20</name>
    <dbReference type="NCBI Taxonomy" id="3120821"/>
    <lineage>
        <taxon>Bacteria</taxon>
        <taxon>Bacillati</taxon>
        <taxon>Actinomycetota</taxon>
        <taxon>Actinomycetes</taxon>
        <taxon>Micrococcales</taxon>
        <taxon>Jonesiaceae</taxon>
    </lineage>
</organism>
<feature type="compositionally biased region" description="Polar residues" evidence="1">
    <location>
        <begin position="16"/>
        <end position="27"/>
    </location>
</feature>
<accession>A0AAU7E026</accession>